<dbReference type="EMBL" id="JBHSKS010000011">
    <property type="protein sequence ID" value="MFC5192895.1"/>
    <property type="molecule type" value="Genomic_DNA"/>
</dbReference>
<keyword evidence="2" id="KW-1185">Reference proteome</keyword>
<proteinExistence type="predicted"/>
<reference evidence="2" key="1">
    <citation type="journal article" date="2019" name="Int. J. Syst. Evol. Microbiol.">
        <title>The Global Catalogue of Microorganisms (GCM) 10K type strain sequencing project: providing services to taxonomists for standard genome sequencing and annotation.</title>
        <authorList>
            <consortium name="The Broad Institute Genomics Platform"/>
            <consortium name="The Broad Institute Genome Sequencing Center for Infectious Disease"/>
            <person name="Wu L."/>
            <person name="Ma J."/>
        </authorList>
    </citation>
    <scope>NUCLEOTIDE SEQUENCE [LARGE SCALE GENOMIC DNA]</scope>
    <source>
        <strain evidence="2">CGMCC 1.7030</strain>
    </source>
</reference>
<protein>
    <recommendedName>
        <fullName evidence="3">GIY-YIG domain-containing protein</fullName>
    </recommendedName>
</protein>
<sequence length="190" mass="22878">MDYRQILEFIVSNSSLLFTYTDENPLKTKFNKKGFFFSHEAEQKYSLIKNKPHIYFAWSESSKDIYIGKSFQKGGRWKRGHSYHLGTLAYHLLNNLKPYDQNHQHWIDKWMCVETFKEVSETDFEIFLKNKILITFLPFEMYHSIDPDKLTKKEIKKINKEQEEKLIFFFQENGFSLLNIQLNRNLNNSI</sequence>
<organism evidence="1 2">
    <name type="scientific">Algoriphagus aquatilis</name>
    <dbReference type="NCBI Taxonomy" id="490186"/>
    <lineage>
        <taxon>Bacteria</taxon>
        <taxon>Pseudomonadati</taxon>
        <taxon>Bacteroidota</taxon>
        <taxon>Cytophagia</taxon>
        <taxon>Cytophagales</taxon>
        <taxon>Cyclobacteriaceae</taxon>
        <taxon>Algoriphagus</taxon>
    </lineage>
</organism>
<dbReference type="RefSeq" id="WP_377916350.1">
    <property type="nucleotide sequence ID" value="NZ_JBHSKS010000011.1"/>
</dbReference>
<comment type="caution">
    <text evidence="1">The sequence shown here is derived from an EMBL/GenBank/DDBJ whole genome shotgun (WGS) entry which is preliminary data.</text>
</comment>
<gene>
    <name evidence="1" type="ORF">ACFPIK_14055</name>
</gene>
<evidence type="ECO:0000313" key="2">
    <source>
        <dbReference type="Proteomes" id="UP001596163"/>
    </source>
</evidence>
<evidence type="ECO:0000313" key="1">
    <source>
        <dbReference type="EMBL" id="MFC5192895.1"/>
    </source>
</evidence>
<accession>A0ABW0C0M9</accession>
<dbReference type="Proteomes" id="UP001596163">
    <property type="component" value="Unassembled WGS sequence"/>
</dbReference>
<name>A0ABW0C0M9_9BACT</name>
<evidence type="ECO:0008006" key="3">
    <source>
        <dbReference type="Google" id="ProtNLM"/>
    </source>
</evidence>